<keyword evidence="2" id="KW-1185">Reference proteome</keyword>
<proteinExistence type="predicted"/>
<dbReference type="EMBL" id="JANAKD010001226">
    <property type="protein sequence ID" value="KAJ3481826.1"/>
    <property type="molecule type" value="Genomic_DNA"/>
</dbReference>
<organism evidence="1 2">
    <name type="scientific">Lecanicillium saksenae</name>
    <dbReference type="NCBI Taxonomy" id="468837"/>
    <lineage>
        <taxon>Eukaryota</taxon>
        <taxon>Fungi</taxon>
        <taxon>Dikarya</taxon>
        <taxon>Ascomycota</taxon>
        <taxon>Pezizomycotina</taxon>
        <taxon>Sordariomycetes</taxon>
        <taxon>Hypocreomycetidae</taxon>
        <taxon>Hypocreales</taxon>
        <taxon>Cordycipitaceae</taxon>
        <taxon>Lecanicillium</taxon>
    </lineage>
</organism>
<dbReference type="Proteomes" id="UP001148737">
    <property type="component" value="Unassembled WGS sequence"/>
</dbReference>
<name>A0ACC1QPU7_9HYPO</name>
<evidence type="ECO:0000313" key="1">
    <source>
        <dbReference type="EMBL" id="KAJ3481826.1"/>
    </source>
</evidence>
<sequence>MSLTRLQYQQPAGGRVVRLDSYPIRFLQATTDQPQLQGFTSTCRAIKHLYGVASPQLHHTTIKHDYIYGEKVRQNDTPAMKTSRYANTRQKSCQQCSSAKARCDRKQARCSRCAQRSLPCAYPRAPSSEPRASASIPDPNSDISIILNAPDQTRGALLASAVATTSVSDELTTSHAASSIAAEGHDAQEGLDFSRLDLICPIDAERIQNRWLNPYFEQPDQSVKQYPSMVTRFIFRVLKSYAAMAARGRTTLPFIHPTQMDISGSHLATCLSLARVSDNPLPGSEDAAAAILQREMDAIAALDQEHASSITTLAAFQAYLIYILILFFRLNQGPNPFFRGAMTTLQGLACVVSRKGLVCVADATHTRPRWEEWIVTETKRRTLYVMYLLDNVLSDQENLPTYLGTELRGLPAPSNKALWQAPTRAAWEKDYNLFLAEWSEAHLTIDELWPIPPDMDDIELARRRRRVDHWLENLDEFGTMLFAVTGCTHGGL</sequence>
<reference evidence="1" key="1">
    <citation type="submission" date="2022-07" db="EMBL/GenBank/DDBJ databases">
        <title>Genome Sequence of Lecanicillium saksenae.</title>
        <authorList>
            <person name="Buettner E."/>
        </authorList>
    </citation>
    <scope>NUCLEOTIDE SEQUENCE</scope>
    <source>
        <strain evidence="1">VT-O1</strain>
    </source>
</reference>
<comment type="caution">
    <text evidence="1">The sequence shown here is derived from an EMBL/GenBank/DDBJ whole genome shotgun (WGS) entry which is preliminary data.</text>
</comment>
<gene>
    <name evidence="1" type="ORF">NLG97_g7725</name>
</gene>
<protein>
    <submittedName>
        <fullName evidence="1">Uncharacterized protein</fullName>
    </submittedName>
</protein>
<accession>A0ACC1QPU7</accession>
<evidence type="ECO:0000313" key="2">
    <source>
        <dbReference type="Proteomes" id="UP001148737"/>
    </source>
</evidence>